<reference evidence="2" key="1">
    <citation type="journal article" date="2013" name="Ind. Biotechnol.">
        <title>Comparative genomics analysis of Trichoderma reesei strains.</title>
        <authorList>
            <person name="Koike H."/>
            <person name="Aerts A."/>
            <person name="LaButti K."/>
            <person name="Grigoriev I.V."/>
            <person name="Baker S.E."/>
        </authorList>
    </citation>
    <scope>NUCLEOTIDE SEQUENCE [LARGE SCALE GENOMIC DNA]</scope>
    <source>
        <strain evidence="2">ATCC 56765 / BCRC 32924 / NRRL 11460 / Rut C-30</strain>
    </source>
</reference>
<proteinExistence type="predicted"/>
<organism evidence="1 2">
    <name type="scientific">Hypocrea jecorina (strain ATCC 56765 / BCRC 32924 / NRRL 11460 / Rut C-30)</name>
    <name type="common">Trichoderma reesei</name>
    <dbReference type="NCBI Taxonomy" id="1344414"/>
    <lineage>
        <taxon>Eukaryota</taxon>
        <taxon>Fungi</taxon>
        <taxon>Dikarya</taxon>
        <taxon>Ascomycota</taxon>
        <taxon>Pezizomycotina</taxon>
        <taxon>Sordariomycetes</taxon>
        <taxon>Hypocreomycetidae</taxon>
        <taxon>Hypocreales</taxon>
        <taxon>Hypocreaceae</taxon>
        <taxon>Trichoderma</taxon>
    </lineage>
</organism>
<dbReference type="KEGG" id="trr:M419DRAFT_81684"/>
<dbReference type="Proteomes" id="UP000024376">
    <property type="component" value="Unassembled WGS sequence"/>
</dbReference>
<dbReference type="EMBL" id="KI911149">
    <property type="protein sequence ID" value="ETS01090.1"/>
    <property type="molecule type" value="Genomic_DNA"/>
</dbReference>
<protein>
    <submittedName>
        <fullName evidence="1">Uncharacterized protein</fullName>
    </submittedName>
</protein>
<dbReference type="HOGENOM" id="CLU_1953926_0_0_1"/>
<name>A0A024S6V9_HYPJR</name>
<feature type="non-terminal residue" evidence="1">
    <location>
        <position position="1"/>
    </location>
</feature>
<evidence type="ECO:0000313" key="1">
    <source>
        <dbReference type="EMBL" id="ETS01090.1"/>
    </source>
</evidence>
<dbReference type="AlphaFoldDB" id="A0A024S6V9"/>
<evidence type="ECO:0000313" key="2">
    <source>
        <dbReference type="Proteomes" id="UP000024376"/>
    </source>
</evidence>
<sequence length="129" mass="14839">VPYSQQNPLGISKQQRPLIDETGWIDGTVTEWLTNYAEEAWRKFAPRLHRETRATQHPVFAINLAAQESRANIKLSPPPSPTSARSPPAARRFDSLKFVDLQNLRLSRIWQIWLPCRWGPQRIVSLLSV</sequence>
<accession>A0A024S6V9</accession>
<gene>
    <name evidence="1" type="ORF">M419DRAFT_81684</name>
</gene>